<proteinExistence type="predicted"/>
<reference evidence="2 3" key="1">
    <citation type="submission" date="2008-10" db="EMBL/GenBank/DDBJ databases">
        <title>Draft genome sequence of Desulvovibrio piger (ATCC 29098).</title>
        <authorList>
            <person name="Sudarsanam P."/>
            <person name="Ley R."/>
            <person name="Guruge J."/>
            <person name="Turnbaugh P.J."/>
            <person name="Mahowald M."/>
            <person name="Liep D."/>
            <person name="Gordon J."/>
        </authorList>
    </citation>
    <scope>NUCLEOTIDE SEQUENCE [LARGE SCALE GENOMIC DNA]</scope>
    <source>
        <strain evidence="2 3">ATCC 29098</strain>
    </source>
</reference>
<dbReference type="HOGENOM" id="CLU_2329205_0_0_7"/>
<reference evidence="2 3" key="2">
    <citation type="submission" date="2008-10" db="EMBL/GenBank/DDBJ databases">
        <authorList>
            <person name="Fulton L."/>
            <person name="Clifton S."/>
            <person name="Fulton B."/>
            <person name="Xu J."/>
            <person name="Minx P."/>
            <person name="Pepin K.H."/>
            <person name="Johnson M."/>
            <person name="Bhonagiri V."/>
            <person name="Nash W.E."/>
            <person name="Mardis E.R."/>
            <person name="Wilson R.K."/>
        </authorList>
    </citation>
    <scope>NUCLEOTIDE SEQUENCE [LARGE SCALE GENOMIC DNA]</scope>
    <source>
        <strain evidence="2 3">ATCC 29098</strain>
    </source>
</reference>
<dbReference type="EMBL" id="ABXU01000029">
    <property type="protein sequence ID" value="EEB33954.1"/>
    <property type="molecule type" value="Genomic_DNA"/>
</dbReference>
<name>B6WT41_9BACT</name>
<gene>
    <name evidence="2" type="ORF">DESPIG_01247</name>
</gene>
<comment type="caution">
    <text evidence="2">The sequence shown here is derived from an EMBL/GenBank/DDBJ whole genome shotgun (WGS) entry which is preliminary data.</text>
</comment>
<evidence type="ECO:0000256" key="1">
    <source>
        <dbReference type="SAM" id="MobiDB-lite"/>
    </source>
</evidence>
<organism evidence="2 3">
    <name type="scientific">Desulfovibrio piger ATCC 29098</name>
    <dbReference type="NCBI Taxonomy" id="411464"/>
    <lineage>
        <taxon>Bacteria</taxon>
        <taxon>Pseudomonadati</taxon>
        <taxon>Thermodesulfobacteriota</taxon>
        <taxon>Desulfovibrionia</taxon>
        <taxon>Desulfovibrionales</taxon>
        <taxon>Desulfovibrionaceae</taxon>
        <taxon>Desulfovibrio</taxon>
    </lineage>
</organism>
<dbReference type="Proteomes" id="UP000003676">
    <property type="component" value="Unassembled WGS sequence"/>
</dbReference>
<protein>
    <submittedName>
        <fullName evidence="2">Uncharacterized protein</fullName>
    </submittedName>
</protein>
<evidence type="ECO:0000313" key="3">
    <source>
        <dbReference type="Proteomes" id="UP000003676"/>
    </source>
</evidence>
<accession>B6WT41</accession>
<feature type="region of interest" description="Disordered" evidence="1">
    <location>
        <begin position="66"/>
        <end position="98"/>
    </location>
</feature>
<dbReference type="AlphaFoldDB" id="B6WT41"/>
<sequence length="98" mass="10857">MILKRVKLHEALQKPILAPFCDIRQEACHSCTQCGRFLQARSRGFLWGRAGATLYNIRSGYGGRQPAEKIPDSMAMGPRPGLGEGSSGYGHREGRKIR</sequence>
<evidence type="ECO:0000313" key="2">
    <source>
        <dbReference type="EMBL" id="EEB33954.1"/>
    </source>
</evidence>